<dbReference type="PRINTS" id="PR01438">
    <property type="entry name" value="UNVRSLSTRESS"/>
</dbReference>
<dbReference type="Gene3D" id="3.40.50.620">
    <property type="entry name" value="HUPs"/>
    <property type="match status" value="2"/>
</dbReference>
<accession>A0A5C5Z1N5</accession>
<dbReference type="AlphaFoldDB" id="A0A5C5Z1N5"/>
<dbReference type="PANTHER" id="PTHR43010:SF1">
    <property type="entry name" value="USPA DOMAIN-CONTAINING PROTEIN"/>
    <property type="match status" value="1"/>
</dbReference>
<name>A0A5C5Z1N5_9BACT</name>
<comment type="caution">
    <text evidence="3">The sequence shown here is derived from an EMBL/GenBank/DDBJ whole genome shotgun (WGS) entry which is preliminary data.</text>
</comment>
<keyword evidence="4" id="KW-1185">Reference proteome</keyword>
<dbReference type="Pfam" id="PF00582">
    <property type="entry name" value="Usp"/>
    <property type="match status" value="2"/>
</dbReference>
<dbReference type="InterPro" id="IPR014729">
    <property type="entry name" value="Rossmann-like_a/b/a_fold"/>
</dbReference>
<organism evidence="3 4">
    <name type="scientific">Novipirellula herctigrandis</name>
    <dbReference type="NCBI Taxonomy" id="2527986"/>
    <lineage>
        <taxon>Bacteria</taxon>
        <taxon>Pseudomonadati</taxon>
        <taxon>Planctomycetota</taxon>
        <taxon>Planctomycetia</taxon>
        <taxon>Pirellulales</taxon>
        <taxon>Pirellulaceae</taxon>
        <taxon>Novipirellula</taxon>
    </lineage>
</organism>
<reference evidence="3 4" key="1">
    <citation type="submission" date="2019-02" db="EMBL/GenBank/DDBJ databases">
        <title>Deep-cultivation of Planctomycetes and their phenomic and genomic characterization uncovers novel biology.</title>
        <authorList>
            <person name="Wiegand S."/>
            <person name="Jogler M."/>
            <person name="Boedeker C."/>
            <person name="Pinto D."/>
            <person name="Vollmers J."/>
            <person name="Rivas-Marin E."/>
            <person name="Kohn T."/>
            <person name="Peeters S.H."/>
            <person name="Heuer A."/>
            <person name="Rast P."/>
            <person name="Oberbeckmann S."/>
            <person name="Bunk B."/>
            <person name="Jeske O."/>
            <person name="Meyerdierks A."/>
            <person name="Storesund J.E."/>
            <person name="Kallscheuer N."/>
            <person name="Luecker S."/>
            <person name="Lage O.M."/>
            <person name="Pohl T."/>
            <person name="Merkel B.J."/>
            <person name="Hornburger P."/>
            <person name="Mueller R.-W."/>
            <person name="Bruemmer F."/>
            <person name="Labrenz M."/>
            <person name="Spormann A.M."/>
            <person name="Op Den Camp H."/>
            <person name="Overmann J."/>
            <person name="Amann R."/>
            <person name="Jetten M.S.M."/>
            <person name="Mascher T."/>
            <person name="Medema M.H."/>
            <person name="Devos D.P."/>
            <person name="Kaster A.-K."/>
            <person name="Ovreas L."/>
            <person name="Rohde M."/>
            <person name="Galperin M.Y."/>
            <person name="Jogler C."/>
        </authorList>
    </citation>
    <scope>NUCLEOTIDE SEQUENCE [LARGE SCALE GENOMIC DNA]</scope>
    <source>
        <strain evidence="3 4">CA13</strain>
    </source>
</reference>
<dbReference type="InterPro" id="IPR006015">
    <property type="entry name" value="Universal_stress_UspA"/>
</dbReference>
<dbReference type="InterPro" id="IPR006016">
    <property type="entry name" value="UspA"/>
</dbReference>
<protein>
    <submittedName>
        <fullName evidence="3">Universal stress protein</fullName>
    </submittedName>
</protein>
<dbReference type="RefSeq" id="WP_146396682.1">
    <property type="nucleotide sequence ID" value="NZ_SJPJ01000001.1"/>
</dbReference>
<dbReference type="PANTHER" id="PTHR43010">
    <property type="entry name" value="UNIVERSAL STRESS PROTEIN SLR1230"/>
    <property type="match status" value="1"/>
</dbReference>
<feature type="domain" description="UspA" evidence="2">
    <location>
        <begin position="149"/>
        <end position="286"/>
    </location>
</feature>
<evidence type="ECO:0000313" key="3">
    <source>
        <dbReference type="EMBL" id="TWT81090.1"/>
    </source>
</evidence>
<dbReference type="EMBL" id="SJPJ01000001">
    <property type="protein sequence ID" value="TWT81090.1"/>
    <property type="molecule type" value="Genomic_DNA"/>
</dbReference>
<dbReference type="InterPro" id="IPR051688">
    <property type="entry name" value="USP_A"/>
</dbReference>
<evidence type="ECO:0000313" key="4">
    <source>
        <dbReference type="Proteomes" id="UP000315010"/>
    </source>
</evidence>
<comment type="similarity">
    <text evidence="1">Belongs to the universal stress protein A family.</text>
</comment>
<dbReference type="SUPFAM" id="SSF52402">
    <property type="entry name" value="Adenine nucleotide alpha hydrolases-like"/>
    <property type="match status" value="2"/>
</dbReference>
<gene>
    <name evidence="3" type="ORF">CA13_25370</name>
</gene>
<evidence type="ECO:0000259" key="2">
    <source>
        <dbReference type="Pfam" id="PF00582"/>
    </source>
</evidence>
<dbReference type="OrthoDB" id="6368426at2"/>
<proteinExistence type="inferred from homology"/>
<evidence type="ECO:0000256" key="1">
    <source>
        <dbReference type="ARBA" id="ARBA00008791"/>
    </source>
</evidence>
<feature type="domain" description="UspA" evidence="2">
    <location>
        <begin position="3"/>
        <end position="140"/>
    </location>
</feature>
<sequence length="289" mass="31562">MTSVILAIDGSEQAEQGAHFLSQLPLSSPLEVTLVTNVFVPSHDSETVDPLLKDFRDHQEAEAKGFMGKIEGILSEKTTSVTQKIVHGHVGHSIVEVAEETKSSLIVMGAKGHSQIARVLLGSTSDYVATHAPCSVLVVRDAPVSPLDIMVAYNDTPDSEHACNEIAELDWDEATKMQLLGIVPLLQTFSQDLMPNVVQYRTEQRVAAMHHLKQGRDKFPKLADNISLEIIESPHVGEAIVNECTKRQSDLIVVGDSERGSISRMLLGSVSRFVLRHAHCSVWVSRSAS</sequence>
<dbReference type="Proteomes" id="UP000315010">
    <property type="component" value="Unassembled WGS sequence"/>
</dbReference>
<dbReference type="CDD" id="cd00293">
    <property type="entry name" value="USP-like"/>
    <property type="match status" value="2"/>
</dbReference>